<dbReference type="GO" id="GO:0046872">
    <property type="term" value="F:metal ion binding"/>
    <property type="evidence" value="ECO:0007669"/>
    <property type="project" value="InterPro"/>
</dbReference>
<evidence type="ECO:0000256" key="1">
    <source>
        <dbReference type="SAM" id="SignalP"/>
    </source>
</evidence>
<reference evidence="2 3" key="1">
    <citation type="submission" date="2018-08" db="EMBL/GenBank/DDBJ databases">
        <title>Genome sequence of Methylocystis hirsuta CSC1, a methanotroph able to accumulate PHAs.</title>
        <authorList>
            <person name="Bordel S."/>
            <person name="Rodriguez E."/>
            <person name="Gancedo J."/>
            <person name="Munoz R."/>
        </authorList>
    </citation>
    <scope>NUCLEOTIDE SEQUENCE [LARGE SCALE GENOMIC DNA]</scope>
    <source>
        <strain evidence="2 3">CSC1</strain>
    </source>
</reference>
<sequence length="116" mass="12328">MISRRLTAAALGLALALAAAPQLGWASDHLKQAIWETKEAIAAGNHGQAASFVEHSVEAVHHAHAAQAQHPSDHLKKGIAHLKKGIKLAKRTSSIHRVEKATAHAETALSHLEAVR</sequence>
<dbReference type="EMBL" id="QWDD01000003">
    <property type="protein sequence ID" value="RNJ48017.1"/>
    <property type="molecule type" value="Genomic_DNA"/>
</dbReference>
<gene>
    <name evidence="2" type="ORF">D1O30_19405</name>
</gene>
<feature type="chain" id="PRO_5018219463" description="Metal-binding protein SmbP" evidence="1">
    <location>
        <begin position="27"/>
        <end position="116"/>
    </location>
</feature>
<dbReference type="Proteomes" id="UP000268623">
    <property type="component" value="Unassembled WGS sequence"/>
</dbReference>
<comment type="caution">
    <text evidence="2">The sequence shown here is derived from an EMBL/GenBank/DDBJ whole genome shotgun (WGS) entry which is preliminary data.</text>
</comment>
<dbReference type="RefSeq" id="WP_123177772.1">
    <property type="nucleotide sequence ID" value="NZ_QWDD01000003.1"/>
</dbReference>
<protein>
    <recommendedName>
        <fullName evidence="4">Metal-binding protein SmbP</fullName>
    </recommendedName>
</protein>
<proteinExistence type="predicted"/>
<dbReference type="Pfam" id="PF16785">
    <property type="entry name" value="SMBP"/>
    <property type="match status" value="1"/>
</dbReference>
<organism evidence="2 3">
    <name type="scientific">Methylocystis hirsuta</name>
    <dbReference type="NCBI Taxonomy" id="369798"/>
    <lineage>
        <taxon>Bacteria</taxon>
        <taxon>Pseudomonadati</taxon>
        <taxon>Pseudomonadota</taxon>
        <taxon>Alphaproteobacteria</taxon>
        <taxon>Hyphomicrobiales</taxon>
        <taxon>Methylocystaceae</taxon>
        <taxon>Methylocystis</taxon>
    </lineage>
</organism>
<evidence type="ECO:0008006" key="4">
    <source>
        <dbReference type="Google" id="ProtNLM"/>
    </source>
</evidence>
<name>A0A3M9XIT1_9HYPH</name>
<accession>A0A3M9XIT1</accession>
<dbReference type="AlphaFoldDB" id="A0A3M9XIT1"/>
<dbReference type="Gene3D" id="1.20.120.660">
    <property type="entry name" value="IL-4 antagonist (De novo design) like domain"/>
    <property type="match status" value="1"/>
</dbReference>
<evidence type="ECO:0000313" key="2">
    <source>
        <dbReference type="EMBL" id="RNJ48017.1"/>
    </source>
</evidence>
<evidence type="ECO:0000313" key="3">
    <source>
        <dbReference type="Proteomes" id="UP000268623"/>
    </source>
</evidence>
<keyword evidence="1" id="KW-0732">Signal</keyword>
<feature type="signal peptide" evidence="1">
    <location>
        <begin position="1"/>
        <end position="26"/>
    </location>
</feature>
<keyword evidence="3" id="KW-1185">Reference proteome</keyword>
<dbReference type="InterPro" id="IPR031877">
    <property type="entry name" value="SmbP"/>
</dbReference>